<protein>
    <recommendedName>
        <fullName evidence="6">Protein kinase domain-containing protein</fullName>
    </recommendedName>
</protein>
<evidence type="ECO:0000256" key="5">
    <source>
        <dbReference type="ARBA" id="ARBA00022840"/>
    </source>
</evidence>
<dbReference type="GO" id="GO:0005524">
    <property type="term" value="F:ATP binding"/>
    <property type="evidence" value="ECO:0007669"/>
    <property type="project" value="UniProtKB-KW"/>
</dbReference>
<gene>
    <name evidence="7" type="ORF">HaLaN_24798</name>
</gene>
<feature type="domain" description="Protein kinase" evidence="6">
    <location>
        <begin position="1"/>
        <end position="96"/>
    </location>
</feature>
<sequence>MNSSDGMHDFSMADVLREVEVLYTIGVVGLREVYEDAEDLHLIMELCQGGDWFEHLIKHGRYTEAEASVVVRSVLEALSYCHSLGIMHRDIKPEVS</sequence>
<proteinExistence type="predicted"/>
<dbReference type="PANTHER" id="PTHR24349">
    <property type="entry name" value="SERINE/THREONINE-PROTEIN KINASE"/>
    <property type="match status" value="1"/>
</dbReference>
<dbReference type="EMBL" id="BLLF01003182">
    <property type="protein sequence ID" value="GFH26621.1"/>
    <property type="molecule type" value="Genomic_DNA"/>
</dbReference>
<dbReference type="AlphaFoldDB" id="A0A699ZVW7"/>
<evidence type="ECO:0000259" key="6">
    <source>
        <dbReference type="PROSITE" id="PS50011"/>
    </source>
</evidence>
<dbReference type="Proteomes" id="UP000485058">
    <property type="component" value="Unassembled WGS sequence"/>
</dbReference>
<dbReference type="Pfam" id="PF00069">
    <property type="entry name" value="Pkinase"/>
    <property type="match status" value="1"/>
</dbReference>
<dbReference type="PROSITE" id="PS50011">
    <property type="entry name" value="PROTEIN_KINASE_DOM"/>
    <property type="match status" value="1"/>
</dbReference>
<organism evidence="7 8">
    <name type="scientific">Haematococcus lacustris</name>
    <name type="common">Green alga</name>
    <name type="synonym">Haematococcus pluvialis</name>
    <dbReference type="NCBI Taxonomy" id="44745"/>
    <lineage>
        <taxon>Eukaryota</taxon>
        <taxon>Viridiplantae</taxon>
        <taxon>Chlorophyta</taxon>
        <taxon>core chlorophytes</taxon>
        <taxon>Chlorophyceae</taxon>
        <taxon>CS clade</taxon>
        <taxon>Chlamydomonadales</taxon>
        <taxon>Haematococcaceae</taxon>
        <taxon>Haematococcus</taxon>
    </lineage>
</organism>
<name>A0A699ZVW7_HAELA</name>
<accession>A0A699ZVW7</accession>
<keyword evidence="3" id="KW-0547">Nucleotide-binding</keyword>
<dbReference type="SUPFAM" id="SSF56112">
    <property type="entry name" value="Protein kinase-like (PK-like)"/>
    <property type="match status" value="1"/>
</dbReference>
<dbReference type="GO" id="GO:0004674">
    <property type="term" value="F:protein serine/threonine kinase activity"/>
    <property type="evidence" value="ECO:0007669"/>
    <property type="project" value="UniProtKB-KW"/>
</dbReference>
<dbReference type="InterPro" id="IPR000719">
    <property type="entry name" value="Prot_kinase_dom"/>
</dbReference>
<keyword evidence="2" id="KW-0808">Transferase</keyword>
<keyword evidence="5" id="KW-0067">ATP-binding</keyword>
<keyword evidence="4" id="KW-0418">Kinase</keyword>
<evidence type="ECO:0000256" key="4">
    <source>
        <dbReference type="ARBA" id="ARBA00022777"/>
    </source>
</evidence>
<evidence type="ECO:0000256" key="3">
    <source>
        <dbReference type="ARBA" id="ARBA00022741"/>
    </source>
</evidence>
<comment type="caution">
    <text evidence="7">The sequence shown here is derived from an EMBL/GenBank/DDBJ whole genome shotgun (WGS) entry which is preliminary data.</text>
</comment>
<evidence type="ECO:0000256" key="2">
    <source>
        <dbReference type="ARBA" id="ARBA00022679"/>
    </source>
</evidence>
<reference evidence="7 8" key="1">
    <citation type="submission" date="2020-02" db="EMBL/GenBank/DDBJ databases">
        <title>Draft genome sequence of Haematococcus lacustris strain NIES-144.</title>
        <authorList>
            <person name="Morimoto D."/>
            <person name="Nakagawa S."/>
            <person name="Yoshida T."/>
            <person name="Sawayama S."/>
        </authorList>
    </citation>
    <scope>NUCLEOTIDE SEQUENCE [LARGE SCALE GENOMIC DNA]</scope>
    <source>
        <strain evidence="7 8">NIES-144</strain>
    </source>
</reference>
<dbReference type="InterPro" id="IPR011009">
    <property type="entry name" value="Kinase-like_dom_sf"/>
</dbReference>
<evidence type="ECO:0000256" key="1">
    <source>
        <dbReference type="ARBA" id="ARBA00022527"/>
    </source>
</evidence>
<evidence type="ECO:0000313" key="8">
    <source>
        <dbReference type="Proteomes" id="UP000485058"/>
    </source>
</evidence>
<evidence type="ECO:0000313" key="7">
    <source>
        <dbReference type="EMBL" id="GFH26621.1"/>
    </source>
</evidence>
<keyword evidence="1" id="KW-0723">Serine/threonine-protein kinase</keyword>
<keyword evidence="8" id="KW-1185">Reference proteome</keyword>
<dbReference type="Gene3D" id="1.10.510.10">
    <property type="entry name" value="Transferase(Phosphotransferase) domain 1"/>
    <property type="match status" value="1"/>
</dbReference>
<dbReference type="InterPro" id="IPR050205">
    <property type="entry name" value="CDPK_Ser/Thr_kinases"/>
</dbReference>